<evidence type="ECO:0000256" key="6">
    <source>
        <dbReference type="SAM" id="MobiDB-lite"/>
    </source>
</evidence>
<dbReference type="CDD" id="cd19542">
    <property type="entry name" value="CT_NRPS-like"/>
    <property type="match status" value="2"/>
</dbReference>
<dbReference type="EMBL" id="ML976126">
    <property type="protein sequence ID" value="KAF1937772.1"/>
    <property type="molecule type" value="Genomic_DNA"/>
</dbReference>
<comment type="pathway">
    <text evidence="1">Mycotoxin biosynthesis.</text>
</comment>
<dbReference type="InterPro" id="IPR006162">
    <property type="entry name" value="Ppantetheine_attach_site"/>
</dbReference>
<comment type="similarity">
    <text evidence="5">Belongs to the NRP synthetase family.</text>
</comment>
<dbReference type="Gene3D" id="3.30.300.30">
    <property type="match status" value="1"/>
</dbReference>
<dbReference type="SUPFAM" id="SSF56801">
    <property type="entry name" value="Acetyl-CoA synthetase-like"/>
    <property type="match status" value="1"/>
</dbReference>
<feature type="region of interest" description="Disordered" evidence="6">
    <location>
        <begin position="1920"/>
        <end position="1939"/>
    </location>
</feature>
<dbReference type="PROSITE" id="PS00455">
    <property type="entry name" value="AMP_BINDING"/>
    <property type="match status" value="1"/>
</dbReference>
<proteinExistence type="inferred from homology"/>
<dbReference type="InterPro" id="IPR042099">
    <property type="entry name" value="ANL_N_sf"/>
</dbReference>
<dbReference type="GO" id="GO:0016874">
    <property type="term" value="F:ligase activity"/>
    <property type="evidence" value="ECO:0007669"/>
    <property type="project" value="UniProtKB-KW"/>
</dbReference>
<dbReference type="PROSITE" id="PS50075">
    <property type="entry name" value="CARRIER"/>
    <property type="match status" value="1"/>
</dbReference>
<dbReference type="Proteomes" id="UP000800038">
    <property type="component" value="Unassembled WGS sequence"/>
</dbReference>
<evidence type="ECO:0000313" key="8">
    <source>
        <dbReference type="EMBL" id="KAF1937772.1"/>
    </source>
</evidence>
<feature type="domain" description="Carrier" evidence="7">
    <location>
        <begin position="1401"/>
        <end position="1477"/>
    </location>
</feature>
<evidence type="ECO:0000256" key="3">
    <source>
        <dbReference type="ARBA" id="ARBA00022553"/>
    </source>
</evidence>
<evidence type="ECO:0000256" key="2">
    <source>
        <dbReference type="ARBA" id="ARBA00022450"/>
    </source>
</evidence>
<reference evidence="8" key="1">
    <citation type="journal article" date="2020" name="Stud. Mycol.">
        <title>101 Dothideomycetes genomes: a test case for predicting lifestyles and emergence of pathogens.</title>
        <authorList>
            <person name="Haridas S."/>
            <person name="Albert R."/>
            <person name="Binder M."/>
            <person name="Bloem J."/>
            <person name="Labutti K."/>
            <person name="Salamov A."/>
            <person name="Andreopoulos B."/>
            <person name="Baker S."/>
            <person name="Barry K."/>
            <person name="Bills G."/>
            <person name="Bluhm B."/>
            <person name="Cannon C."/>
            <person name="Castanera R."/>
            <person name="Culley D."/>
            <person name="Daum C."/>
            <person name="Ezra D."/>
            <person name="Gonzalez J."/>
            <person name="Henrissat B."/>
            <person name="Kuo A."/>
            <person name="Liang C."/>
            <person name="Lipzen A."/>
            <person name="Lutzoni F."/>
            <person name="Magnuson J."/>
            <person name="Mondo S."/>
            <person name="Nolan M."/>
            <person name="Ohm R."/>
            <person name="Pangilinan J."/>
            <person name="Park H.-J."/>
            <person name="Ramirez L."/>
            <person name="Alfaro M."/>
            <person name="Sun H."/>
            <person name="Tritt A."/>
            <person name="Yoshinaga Y."/>
            <person name="Zwiers L.-H."/>
            <person name="Turgeon B."/>
            <person name="Goodwin S."/>
            <person name="Spatafora J."/>
            <person name="Crous P."/>
            <person name="Grigoriev I."/>
        </authorList>
    </citation>
    <scope>NUCLEOTIDE SEQUENCE</scope>
    <source>
        <strain evidence="8">CBS 161.51</strain>
    </source>
</reference>
<evidence type="ECO:0000256" key="1">
    <source>
        <dbReference type="ARBA" id="ARBA00004685"/>
    </source>
</evidence>
<dbReference type="CDD" id="cd05918">
    <property type="entry name" value="A_NRPS_SidN3_like"/>
    <property type="match status" value="1"/>
</dbReference>
<dbReference type="OrthoDB" id="416786at2759"/>
<dbReference type="Gene3D" id="3.30.559.10">
    <property type="entry name" value="Chloramphenicol acetyltransferase-like domain"/>
    <property type="match status" value="3"/>
</dbReference>
<keyword evidence="9" id="KW-1185">Reference proteome</keyword>
<dbReference type="Pfam" id="PF00501">
    <property type="entry name" value="AMP-binding"/>
    <property type="match status" value="1"/>
</dbReference>
<dbReference type="FunFam" id="3.40.50.12780:FF:000014">
    <property type="entry name" value="Nonribosomal peptide synthetase 1"/>
    <property type="match status" value="1"/>
</dbReference>
<dbReference type="Gene3D" id="1.10.1200.10">
    <property type="entry name" value="ACP-like"/>
    <property type="match status" value="1"/>
</dbReference>
<evidence type="ECO:0000256" key="4">
    <source>
        <dbReference type="ARBA" id="ARBA00022598"/>
    </source>
</evidence>
<dbReference type="InterPro" id="IPR020845">
    <property type="entry name" value="AMP-binding_CS"/>
</dbReference>
<dbReference type="InterPro" id="IPR000873">
    <property type="entry name" value="AMP-dep_synth/lig_dom"/>
</dbReference>
<protein>
    <submittedName>
        <fullName evidence="8">Acetyl-CoA synthetase-like protein</fullName>
    </submittedName>
</protein>
<dbReference type="SUPFAM" id="SSF52777">
    <property type="entry name" value="CoA-dependent acyltransferases"/>
    <property type="match status" value="6"/>
</dbReference>
<dbReference type="PANTHER" id="PTHR45398">
    <property type="match status" value="1"/>
</dbReference>
<dbReference type="InterPro" id="IPR009081">
    <property type="entry name" value="PP-bd_ACP"/>
</dbReference>
<dbReference type="PROSITE" id="PS00012">
    <property type="entry name" value="PHOSPHOPANTETHEINE"/>
    <property type="match status" value="1"/>
</dbReference>
<dbReference type="SUPFAM" id="SSF47336">
    <property type="entry name" value="ACP-like"/>
    <property type="match status" value="1"/>
</dbReference>
<name>A0A6A5SCY6_9PLEO</name>
<dbReference type="InterPro" id="IPR036736">
    <property type="entry name" value="ACP-like_sf"/>
</dbReference>
<dbReference type="Pfam" id="PF00550">
    <property type="entry name" value="PP-binding"/>
    <property type="match status" value="1"/>
</dbReference>
<dbReference type="FunFam" id="3.30.300.30:FF:000015">
    <property type="entry name" value="Nonribosomal peptide synthase SidD"/>
    <property type="match status" value="1"/>
</dbReference>
<dbReference type="InterPro" id="IPR023213">
    <property type="entry name" value="CAT-like_dom_sf"/>
</dbReference>
<dbReference type="FunFam" id="3.40.50.980:FF:000001">
    <property type="entry name" value="Non-ribosomal peptide synthetase"/>
    <property type="match status" value="1"/>
</dbReference>
<dbReference type="FunFam" id="1.10.1200.10:FF:000005">
    <property type="entry name" value="Nonribosomal peptide synthetase 1"/>
    <property type="match status" value="1"/>
</dbReference>
<dbReference type="Gene3D" id="3.40.50.12780">
    <property type="entry name" value="N-terminal domain of ligase-like"/>
    <property type="match status" value="1"/>
</dbReference>
<organism evidence="8 9">
    <name type="scientific">Clathrospora elynae</name>
    <dbReference type="NCBI Taxonomy" id="706981"/>
    <lineage>
        <taxon>Eukaryota</taxon>
        <taxon>Fungi</taxon>
        <taxon>Dikarya</taxon>
        <taxon>Ascomycota</taxon>
        <taxon>Pezizomycotina</taxon>
        <taxon>Dothideomycetes</taxon>
        <taxon>Pleosporomycetidae</taxon>
        <taxon>Pleosporales</taxon>
        <taxon>Diademaceae</taxon>
        <taxon>Clathrospora</taxon>
    </lineage>
</organism>
<dbReference type="NCBIfam" id="TIGR01733">
    <property type="entry name" value="AA-adenyl-dom"/>
    <property type="match status" value="1"/>
</dbReference>
<dbReference type="InterPro" id="IPR001242">
    <property type="entry name" value="Condensation_dom"/>
</dbReference>
<keyword evidence="3" id="KW-0597">Phosphoprotein</keyword>
<evidence type="ECO:0000256" key="5">
    <source>
        <dbReference type="ARBA" id="ARBA00029454"/>
    </source>
</evidence>
<evidence type="ECO:0000313" key="9">
    <source>
        <dbReference type="Proteomes" id="UP000800038"/>
    </source>
</evidence>
<evidence type="ECO:0000259" key="7">
    <source>
        <dbReference type="PROSITE" id="PS50075"/>
    </source>
</evidence>
<gene>
    <name evidence="8" type="ORF">EJ02DRAFT_385005</name>
</gene>
<accession>A0A6A5SCY6</accession>
<keyword evidence="4" id="KW-0436">Ligase</keyword>
<dbReference type="InterPro" id="IPR045851">
    <property type="entry name" value="AMP-bd_C_sf"/>
</dbReference>
<dbReference type="Pfam" id="PF00668">
    <property type="entry name" value="Condensation"/>
    <property type="match status" value="3"/>
</dbReference>
<keyword evidence="2" id="KW-0596">Phosphopantetheine</keyword>
<sequence length="1939" mass="213698">MLAQRHSMLRARFSKSEGGRWHQYVTDATDASFVVQNLQPRDTEELVQALQQSRSRLDIESGLVMTAVLCHGNEHQSLFMAIHHLVVDLVSWRVLLEELEDFLLGRALSPAPLMTFQTWRAIQADYIARDTDASSATHETMELSQLAYWGATPSAMSNAPTAMEQFVLSSEATFALLGSCNDTLQTRPHEIMVAALLYSFAAVFPDRNPPPVFNETHGREPWDNSIDLSRTVGWFTSMFPIQAPASTHRSLLDVIRATKDCMRSFKHNGRPYFASRFVNQDSAQAFASLFPVEIVFNYQGVYQQLERGDSLFKTLAMPGDGELTAAAEGARFSLFTVSAVVQNACAHLAVDYSGVTRHEARIREWFQQYKTALEEAPILLRNSTPAWTLSDLPLAFHSYIDLDLFRNQTLAELSVRPEEVEDVYPCSPMQEGILASQNKDPDAYRTCSIIQVVSKHDTRIDCARLQQAWKAVVRRHSLLRALLVDNVPGSSGITNVVLKDPLPSMSVFQAAVGDAVTPQLFRSRYNPADRQTGGLQHHLSICQLDEESVYLCLDINHAIIDAHSTTIIIRDLQTAYTSSLDAHGAQFSSVIAYRQQQSQEEASRYWADHLAGIEPCHFPSMAVAGHQQHRDETIQVPGLSATAIHAFCKTWEITPATVIQTAWALVLSRYAGSTDPCFGTLSSGRDAPIDDIEDIFGPLVTMLTCRVRLNEQLTVLEALRSVQSDFTNALTHQTFSLASVHNMLRLGTSVLFNTALTIQRVNVANPGIVPEISFSVQDGLDPTEYDISIGASYSDTVVEVSLAFRTTCMDQGQATRLAGTLGAAIAAITAEPDSRVQDLNIATEEEAGQLWAWNRDVPPSMDACIHDLFAEKASDQPSAPAICSWDGEMTYHELDGYSTKLAGHLVQLGVEPEDIVPLCFEKSMWTIVAMLAVLKAGGAFAPLDPGHPRSRHEEIVKLTQSKVVLASVQFSTLWKGSAVTVVAVSQTFIRHLAYPVTRPLGSVCAGHLAYVTFTSGSTGVPKGVLVEHRAITTSCFGHGQIYALTPSTRFLQFAAYTFDISMTEIMTTLLHGGCVCIPSESGKRDSLAETIEGMQVNCAKLTPTVARLIHHHNLPSLRKLILGAEPVSLEDSQRWPEEVQVINTYGPTECSVTCTGYIGLQGFKSGMIGKSIASVSWVVDPNNHNKLAPLGSIGELLVEGPILARGYLDDAEKTAAAFIEDPAWLLQGGGGHPGRHGRLYKTGDLVSYDPDGNLIYVGRKDSQVKIRGQRVELGEIEHHMRECVPESQQTAVEVIFLGGEKSSATLAAFLQLEDKKIDALRAGKPADNGLPVQMLFLAEVDKQMVDRVPNYMLPSVYFALPQLPMTTSGKTDRKRLREIGASFSAQQLAAMRTSSEGPKRAPSTQAERTMQQLWARVLNIEPGSIGLDDCFLRLGGDSIAAMKLVGEARKQGLQLDSAHVFRQPKLAQMCITPRRPIVNSTEPLPPFSLLPPTIKDSIFCRGDLLGAVQRKDVANILPTTHTQRMFINRGIKSPHEAFNYLLFDIGPDLDLQLLRDSCQRLLDYFPILRTQFTPFQGDVWQVVLLRPHLPFITFNVSGPLSEETHAICLQDIQNTDPLGLPTAFMLVCNKSIRHQLILRLSHAQYDGVCIPIIFDTLSALYKQETLPPAPPDFSAFLAHTRHQRTESARYWCELLKGSHITKVTAHLRPKTSEAPALESVMVERMICAPQLPKNITMASLLSSAWALVLSSITGEDDVVYGHLVAGRNADIPGVAEIVGPCLNIVPVRVRTHLAKAPAELVRSVHEQYISLGQSDSAQLNEIIQDCTDWPAGSEFDSIVQHQNINEHPAIDFAGNMAKFQWFKNPFRVAEQLWLLTEPQGDQLKLTLDGNTRILTVETTHSVLDMFAATIAKLSTSLQEPFTPQNFSSHSASGTERAQG</sequence>
<dbReference type="FunFam" id="3.30.559.30:FF:000002">
    <property type="entry name" value="Nonribosomal peptide synthase Pes1"/>
    <property type="match status" value="1"/>
</dbReference>
<dbReference type="PANTHER" id="PTHR45398:SF1">
    <property type="entry name" value="ENZYME, PUTATIVE (JCVI)-RELATED"/>
    <property type="match status" value="1"/>
</dbReference>
<dbReference type="Gene3D" id="3.30.559.30">
    <property type="entry name" value="Nonribosomal peptide synthetase, condensation domain"/>
    <property type="match status" value="3"/>
</dbReference>
<dbReference type="InterPro" id="IPR010071">
    <property type="entry name" value="AA_adenyl_dom"/>
</dbReference>